<dbReference type="PATRIC" id="fig|658445.3.peg.4914"/>
<dbReference type="STRING" id="658445.H744_2c2867"/>
<dbReference type="AlphaFoldDB" id="A0A0C5X2E4"/>
<evidence type="ECO:0000313" key="2">
    <source>
        <dbReference type="EMBL" id="AJR09520.1"/>
    </source>
</evidence>
<dbReference type="Gene3D" id="3.40.50.2000">
    <property type="entry name" value="Glycogen Phosphorylase B"/>
    <property type="match status" value="3"/>
</dbReference>
<feature type="domain" description="Glycosyl transferase family 1" evidence="1">
    <location>
        <begin position="293"/>
        <end position="433"/>
    </location>
</feature>
<protein>
    <submittedName>
        <fullName evidence="2">Putative glycosyl transferase, group 1 family protein</fullName>
    </submittedName>
</protein>
<reference evidence="2 3" key="1">
    <citation type="submission" date="2013-05" db="EMBL/GenBank/DDBJ databases">
        <title>Complete genome sequence of the lipase-producing bacterium Photobacterium gaetbulicola Gung47.</title>
        <authorList>
            <person name="Kim Y.-O."/>
        </authorList>
    </citation>
    <scope>NUCLEOTIDE SEQUENCE [LARGE SCALE GENOMIC DNA]</scope>
    <source>
        <strain evidence="2 3">Gung47</strain>
    </source>
</reference>
<dbReference type="EMBL" id="CP005974">
    <property type="protein sequence ID" value="AJR09520.1"/>
    <property type="molecule type" value="Genomic_DNA"/>
</dbReference>
<dbReference type="SUPFAM" id="SSF53756">
    <property type="entry name" value="UDP-Glycosyltransferase/glycogen phosphorylase"/>
    <property type="match status" value="1"/>
</dbReference>
<dbReference type="PANTHER" id="PTHR12526">
    <property type="entry name" value="GLYCOSYLTRANSFERASE"/>
    <property type="match status" value="1"/>
</dbReference>
<dbReference type="HOGENOM" id="CLU_009583_21_4_6"/>
<dbReference type="GO" id="GO:1901135">
    <property type="term" value="P:carbohydrate derivative metabolic process"/>
    <property type="evidence" value="ECO:0007669"/>
    <property type="project" value="UniProtKB-ARBA"/>
</dbReference>
<keyword evidence="3" id="KW-1185">Reference proteome</keyword>
<name>A0A0C5X2E4_9GAMM</name>
<dbReference type="KEGG" id="pgb:H744_2c2867"/>
<dbReference type="Pfam" id="PF00534">
    <property type="entry name" value="Glycos_transf_1"/>
    <property type="match status" value="1"/>
</dbReference>
<evidence type="ECO:0000259" key="1">
    <source>
        <dbReference type="Pfam" id="PF00534"/>
    </source>
</evidence>
<gene>
    <name evidence="2" type="ORF">H744_2c2867</name>
</gene>
<accession>A0A0C5X2E4</accession>
<evidence type="ECO:0000313" key="3">
    <source>
        <dbReference type="Proteomes" id="UP000032303"/>
    </source>
</evidence>
<dbReference type="InterPro" id="IPR001296">
    <property type="entry name" value="Glyco_trans_1"/>
</dbReference>
<organism evidence="2 3">
    <name type="scientific">Photobacterium gaetbulicola Gung47</name>
    <dbReference type="NCBI Taxonomy" id="658445"/>
    <lineage>
        <taxon>Bacteria</taxon>
        <taxon>Pseudomonadati</taxon>
        <taxon>Pseudomonadota</taxon>
        <taxon>Gammaproteobacteria</taxon>
        <taxon>Vibrionales</taxon>
        <taxon>Vibrionaceae</taxon>
        <taxon>Photobacterium</taxon>
    </lineage>
</organism>
<dbReference type="GO" id="GO:0016757">
    <property type="term" value="F:glycosyltransferase activity"/>
    <property type="evidence" value="ECO:0007669"/>
    <property type="project" value="InterPro"/>
</dbReference>
<dbReference type="Proteomes" id="UP000032303">
    <property type="component" value="Chromosome 2"/>
</dbReference>
<dbReference type="PANTHER" id="PTHR12526:SF630">
    <property type="entry name" value="GLYCOSYLTRANSFERASE"/>
    <property type="match status" value="1"/>
</dbReference>
<keyword evidence="2" id="KW-0808">Transferase</keyword>
<sequence length="466" mass="53835">MLTNVLPEKPGGRTKDIYKKAKLFSENGYKVKILSCSEMYQIENSLSNAISLSEHDPSNTVYQIYSDLRKEDSKKYRKNIKKFIPFFIKIKEEKSVTDGRVISNTFSNKYFTIKYDYCDEGRVIRKVVNKNNKKTTQVIFDKYYNKDGTVFLNKLCSVGEPLIIYNNGRYKSKRFKSVSQLKAFWLNEQFKGYSNIIASARKLDGIYLEAIKKDVNRERNYFFWYHSTHLDVSGIMRKEYDKSLHSHQENIKYLTLTNQQKNDIVTSYDISPDNILVLPFGKVGSIETNEDAMNVVSIVSRFSPEKNIDFAIRAFDRFYKTNDNFTLEIWGHGENERDYNKLIESLGAHDYIKIKGPTNKPLSVMAKSKVILSTSKIGGLENTIIEAISVGCPVAALPYRYGPKDIITPGISGYISDDFTEDGFVNVLTKCVKILDEYTREDVSNTLRSTDEKRKLEMKQWELNLK</sequence>
<proteinExistence type="predicted"/>